<evidence type="ECO:0000313" key="2">
    <source>
        <dbReference type="EMBL" id="RNI31089.1"/>
    </source>
</evidence>
<name>A0A3M9MZV9_9BACT</name>
<dbReference type="EMBL" id="RJJD01000001">
    <property type="protein sequence ID" value="RNI31089.1"/>
    <property type="molecule type" value="Genomic_DNA"/>
</dbReference>
<dbReference type="RefSeq" id="WP_123124991.1">
    <property type="nucleotide sequence ID" value="NZ_RJJD01000001.1"/>
</dbReference>
<dbReference type="Proteomes" id="UP000272117">
    <property type="component" value="Unassembled WGS sequence"/>
</dbReference>
<feature type="signal peptide" evidence="1">
    <location>
        <begin position="1"/>
        <end position="22"/>
    </location>
</feature>
<evidence type="ECO:0000256" key="1">
    <source>
        <dbReference type="SAM" id="SignalP"/>
    </source>
</evidence>
<dbReference type="AlphaFoldDB" id="A0A3M9MZV9"/>
<keyword evidence="3" id="KW-1185">Reference proteome</keyword>
<protein>
    <submittedName>
        <fullName evidence="2">Uncharacterized protein</fullName>
    </submittedName>
</protein>
<dbReference type="PROSITE" id="PS51257">
    <property type="entry name" value="PROKAR_LIPOPROTEIN"/>
    <property type="match status" value="1"/>
</dbReference>
<reference evidence="2 3" key="1">
    <citation type="submission" date="2018-11" db="EMBL/GenBank/DDBJ databases">
        <title>Rufibacter latericius sp. nov., isolated from water in Baiyang Lake.</title>
        <authorList>
            <person name="Yang Y."/>
        </authorList>
    </citation>
    <scope>NUCLEOTIDE SEQUENCE [LARGE SCALE GENOMIC DNA]</scope>
    <source>
        <strain evidence="2 3">R-22-1c-1</strain>
    </source>
</reference>
<accession>A0A3M9MZV9</accession>
<gene>
    <name evidence="2" type="ORF">EFB08_00685</name>
</gene>
<sequence length="197" mass="21147">MKIKKLFLSLLSIMLLAFSACENDEYDGLVNPDPIPSAAITFPQSVESNGVARLEDNAYIIKQNSIAQGQISVQIKVPEGRTIQELTRVTGQRFRSPAPVAPNYSPTLPSGATAAANLAPNSPISRNTAGNLPTTITGAPGNMVTYNISTTDVPAVLADAEMPTMAVGDVIRLFFRVKVDNTEQEQRAIEVRVYITG</sequence>
<evidence type="ECO:0000313" key="3">
    <source>
        <dbReference type="Proteomes" id="UP000272117"/>
    </source>
</evidence>
<feature type="chain" id="PRO_5018295464" evidence="1">
    <location>
        <begin position="23"/>
        <end position="197"/>
    </location>
</feature>
<comment type="caution">
    <text evidence="2">The sequence shown here is derived from an EMBL/GenBank/DDBJ whole genome shotgun (WGS) entry which is preliminary data.</text>
</comment>
<proteinExistence type="predicted"/>
<keyword evidence="1" id="KW-0732">Signal</keyword>
<organism evidence="2 3">
    <name type="scientific">Rufibacter latericius</name>
    <dbReference type="NCBI Taxonomy" id="2487040"/>
    <lineage>
        <taxon>Bacteria</taxon>
        <taxon>Pseudomonadati</taxon>
        <taxon>Bacteroidota</taxon>
        <taxon>Cytophagia</taxon>
        <taxon>Cytophagales</taxon>
        <taxon>Hymenobacteraceae</taxon>
        <taxon>Rufibacter</taxon>
    </lineage>
</organism>